<dbReference type="Proteomes" id="UP000254647">
    <property type="component" value="Unassembled WGS sequence"/>
</dbReference>
<name>A0A376D4R6_ECOLX</name>
<feature type="domain" description="PTS EIIA type-2" evidence="7">
    <location>
        <begin position="278"/>
        <end position="421"/>
    </location>
</feature>
<dbReference type="PANTHER" id="PTHR46244:SF4">
    <property type="entry name" value="MULTIPHOSPHORYL TRANSFER PROTEIN 1-RELATED"/>
    <property type="match status" value="1"/>
</dbReference>
<keyword evidence="4 8" id="KW-0808">Transferase</keyword>
<gene>
    <name evidence="8" type="primary">fryA_2</name>
    <name evidence="8" type="ORF">NCTC10767_02739</name>
</gene>
<organism evidence="8 9">
    <name type="scientific">Escherichia coli</name>
    <dbReference type="NCBI Taxonomy" id="562"/>
    <lineage>
        <taxon>Bacteria</taxon>
        <taxon>Pseudomonadati</taxon>
        <taxon>Pseudomonadota</taxon>
        <taxon>Gammaproteobacteria</taxon>
        <taxon>Enterobacterales</taxon>
        <taxon>Enterobacteriaceae</taxon>
        <taxon>Escherichia</taxon>
    </lineage>
</organism>
<dbReference type="InterPro" id="IPR015813">
    <property type="entry name" value="Pyrv/PenolPyrv_kinase-like_dom"/>
</dbReference>
<dbReference type="GO" id="GO:0046872">
    <property type="term" value="F:metal ion binding"/>
    <property type="evidence" value="ECO:0007669"/>
    <property type="project" value="UniProtKB-KW"/>
</dbReference>
<accession>A0A376D4R6</accession>
<dbReference type="Pfam" id="PF02896">
    <property type="entry name" value="PEP-utilizers_C"/>
    <property type="match status" value="1"/>
</dbReference>
<dbReference type="PROSITE" id="PS51094">
    <property type="entry name" value="PTS_EIIA_TYPE_2"/>
    <property type="match status" value="1"/>
</dbReference>
<dbReference type="InterPro" id="IPR002178">
    <property type="entry name" value="PTS_EIIA_type-2_dom"/>
</dbReference>
<dbReference type="InterPro" id="IPR000121">
    <property type="entry name" value="PEP_util_C"/>
</dbReference>
<dbReference type="InterPro" id="IPR040442">
    <property type="entry name" value="Pyrv_kinase-like_dom_sf"/>
</dbReference>
<keyword evidence="8" id="KW-0670">Pyruvate</keyword>
<proteinExistence type="predicted"/>
<reference evidence="8 9" key="1">
    <citation type="submission" date="2018-06" db="EMBL/GenBank/DDBJ databases">
        <authorList>
            <consortium name="Pathogen Informatics"/>
            <person name="Doyle S."/>
        </authorList>
    </citation>
    <scope>NUCLEOTIDE SEQUENCE [LARGE SCALE GENOMIC DNA]</scope>
    <source>
        <strain evidence="8 9">NCTC10767</strain>
    </source>
</reference>
<dbReference type="InterPro" id="IPR050499">
    <property type="entry name" value="PEP-utilizing_PTS_enzyme"/>
</dbReference>
<sequence length="424" mass="47899">MLYMDRDSAPDEQEQFEAYQQVLLAAGDKPIIFRTMDIGGDKSIPYLNIPQEENPFLGYRAVRIYPEFAGLFRTQLRAILRAASFGNAQLMIPMVHSLDQILWVKGELQKAIVELKRDGLRHAETITLGIMVEVPSVCYIIDHFCDEVDFFSIGSNYMTQYLYAVDRNNPRVSPLYNPITPSFLRMLQQIVTAAHQRGKWVGICGELGGESRYLPLLLGLGLDELSMSSPRIPAVKSQLRQLDSEACRELARQACECRSAQEIEALLTAFTPEEDVRPLLALENIFVDQSFSNKEQAIQFLCGNLGVNGRTEHPFELEEDVWQREEIVTTGVGFGVAIPHTKSQWIRHSSISIARLVKPVDWQSEMGEVELVIMLTLGANEGMNHVKVFSQLARKLVNKNFRQSLFAAQDAQSILTLLETELTF</sequence>
<keyword evidence="5" id="KW-0598">Phosphotransferase system</keyword>
<dbReference type="SUPFAM" id="SSF51621">
    <property type="entry name" value="Phosphoenolpyruvate/pyruvate domain"/>
    <property type="match status" value="1"/>
</dbReference>
<dbReference type="EMBL" id="UFXW01000004">
    <property type="protein sequence ID" value="STC82443.1"/>
    <property type="molecule type" value="Genomic_DNA"/>
</dbReference>
<dbReference type="Pfam" id="PF00359">
    <property type="entry name" value="PTS_EIIA_2"/>
    <property type="match status" value="1"/>
</dbReference>
<dbReference type="SUPFAM" id="SSF55804">
    <property type="entry name" value="Phoshotransferase/anion transport protein"/>
    <property type="match status" value="1"/>
</dbReference>
<dbReference type="CDD" id="cd00211">
    <property type="entry name" value="PTS_IIA_fru"/>
    <property type="match status" value="1"/>
</dbReference>
<protein>
    <submittedName>
        <fullName evidence="8">Multiphosphoryl transfer protein 1 [includes phosphoenolpyruvate-protein phosphotransferasephosphocarrier protein Hp fructose-like phosphotransferase enzyme IIA component]</fullName>
        <ecNumber evidence="8">2.7.1.-</ecNumber>
    </submittedName>
</protein>
<dbReference type="InterPro" id="IPR004715">
    <property type="entry name" value="PTS_IIA_fruc"/>
</dbReference>
<evidence type="ECO:0000256" key="1">
    <source>
        <dbReference type="ARBA" id="ARBA00022448"/>
    </source>
</evidence>
<keyword evidence="3" id="KW-0762">Sugar transport</keyword>
<evidence type="ECO:0000256" key="5">
    <source>
        <dbReference type="ARBA" id="ARBA00022683"/>
    </source>
</evidence>
<dbReference type="GO" id="GO:0008982">
    <property type="term" value="F:protein-N(PI)-phosphohistidine-sugar phosphotransferase activity"/>
    <property type="evidence" value="ECO:0007669"/>
    <property type="project" value="InterPro"/>
</dbReference>
<evidence type="ECO:0000313" key="8">
    <source>
        <dbReference type="EMBL" id="STC82443.1"/>
    </source>
</evidence>
<evidence type="ECO:0000256" key="4">
    <source>
        <dbReference type="ARBA" id="ARBA00022679"/>
    </source>
</evidence>
<dbReference type="PANTHER" id="PTHR46244">
    <property type="entry name" value="PHOSPHOENOLPYRUVATE-PROTEIN PHOSPHOTRANSFERASE"/>
    <property type="match status" value="1"/>
</dbReference>
<evidence type="ECO:0000313" key="9">
    <source>
        <dbReference type="Proteomes" id="UP000254647"/>
    </source>
</evidence>
<dbReference type="Gene3D" id="3.20.20.60">
    <property type="entry name" value="Phosphoenolpyruvate-binding domains"/>
    <property type="match status" value="1"/>
</dbReference>
<evidence type="ECO:0000256" key="6">
    <source>
        <dbReference type="ARBA" id="ARBA00022723"/>
    </source>
</evidence>
<keyword evidence="2" id="KW-0597">Phosphoprotein</keyword>
<evidence type="ECO:0000259" key="7">
    <source>
        <dbReference type="PROSITE" id="PS51094"/>
    </source>
</evidence>
<dbReference type="InterPro" id="IPR016152">
    <property type="entry name" value="PTrfase/Anion_transptr"/>
</dbReference>
<evidence type="ECO:0000256" key="3">
    <source>
        <dbReference type="ARBA" id="ARBA00022597"/>
    </source>
</evidence>
<keyword evidence="1" id="KW-0813">Transport</keyword>
<keyword evidence="6" id="KW-0479">Metal-binding</keyword>
<dbReference type="AlphaFoldDB" id="A0A376D4R6"/>
<dbReference type="GO" id="GO:0009401">
    <property type="term" value="P:phosphoenolpyruvate-dependent sugar phosphotransferase system"/>
    <property type="evidence" value="ECO:0007669"/>
    <property type="project" value="UniProtKB-KW"/>
</dbReference>
<dbReference type="EC" id="2.7.1.-" evidence="8"/>
<evidence type="ECO:0000256" key="2">
    <source>
        <dbReference type="ARBA" id="ARBA00022553"/>
    </source>
</evidence>
<dbReference type="GO" id="GO:0016020">
    <property type="term" value="C:membrane"/>
    <property type="evidence" value="ECO:0007669"/>
    <property type="project" value="InterPro"/>
</dbReference>
<dbReference type="Gene3D" id="3.40.930.10">
    <property type="entry name" value="Mannitol-specific EII, Chain A"/>
    <property type="match status" value="1"/>
</dbReference>
<dbReference type="NCBIfam" id="TIGR00848">
    <property type="entry name" value="fruA"/>
    <property type="match status" value="1"/>
</dbReference>